<organism evidence="1 2">
    <name type="scientific">Nocardia nova</name>
    <dbReference type="NCBI Taxonomy" id="37330"/>
    <lineage>
        <taxon>Bacteria</taxon>
        <taxon>Bacillati</taxon>
        <taxon>Actinomycetota</taxon>
        <taxon>Actinomycetes</taxon>
        <taxon>Mycobacteriales</taxon>
        <taxon>Nocardiaceae</taxon>
        <taxon>Nocardia</taxon>
    </lineage>
</organism>
<name>A0A2S6ACP7_9NOCA</name>
<gene>
    <name evidence="1" type="ORF">C5E45_32765</name>
</gene>
<evidence type="ECO:0000313" key="1">
    <source>
        <dbReference type="EMBL" id="PPJ31864.1"/>
    </source>
</evidence>
<proteinExistence type="predicted"/>
<comment type="caution">
    <text evidence="1">The sequence shown here is derived from an EMBL/GenBank/DDBJ whole genome shotgun (WGS) entry which is preliminary data.</text>
</comment>
<reference evidence="1 2" key="1">
    <citation type="submission" date="2018-02" db="EMBL/GenBank/DDBJ databases">
        <title>8 Nocardia nova and 1 Nocardia cyriacigeorgica strain used for evolution to TMP-SMX.</title>
        <authorList>
            <person name="Mehta H."/>
            <person name="Weng J."/>
            <person name="Shamoo Y."/>
        </authorList>
    </citation>
    <scope>NUCLEOTIDE SEQUENCE [LARGE SCALE GENOMIC DNA]</scope>
    <source>
        <strain evidence="1 2">MDA3139</strain>
    </source>
</reference>
<dbReference type="Proteomes" id="UP000239874">
    <property type="component" value="Unassembled WGS sequence"/>
</dbReference>
<sequence length="59" mass="6201">MDGDRRVSSADVWYAKGAAVWSLSGGARRNSQLPDGRHILNLSAGDDDGIAVQGCVTAR</sequence>
<evidence type="ECO:0000313" key="2">
    <source>
        <dbReference type="Proteomes" id="UP000239874"/>
    </source>
</evidence>
<dbReference type="AlphaFoldDB" id="A0A2S6ACP7"/>
<protein>
    <submittedName>
        <fullName evidence="1">Uncharacterized protein</fullName>
    </submittedName>
</protein>
<dbReference type="EMBL" id="PSZC01000039">
    <property type="protein sequence ID" value="PPJ31864.1"/>
    <property type="molecule type" value="Genomic_DNA"/>
</dbReference>
<accession>A0A2S6ACP7</accession>